<evidence type="ECO:0000256" key="6">
    <source>
        <dbReference type="SAM" id="Phobius"/>
    </source>
</evidence>
<feature type="transmembrane region" description="Helical" evidence="6">
    <location>
        <begin position="750"/>
        <end position="769"/>
    </location>
</feature>
<dbReference type="Gene3D" id="3.40.50.1000">
    <property type="entry name" value="HAD superfamily/HAD-like"/>
    <property type="match status" value="1"/>
</dbReference>
<dbReference type="EMBL" id="BAABLW010000007">
    <property type="protein sequence ID" value="GAA4920360.1"/>
    <property type="molecule type" value="Genomic_DNA"/>
</dbReference>
<feature type="transmembrane region" description="Helical" evidence="6">
    <location>
        <begin position="232"/>
        <end position="250"/>
    </location>
</feature>
<name>A0ABP9G3A6_9MICC</name>
<dbReference type="SUPFAM" id="SSF81660">
    <property type="entry name" value="Metal cation-transporting ATPase, ATP-binding domain N"/>
    <property type="match status" value="1"/>
</dbReference>
<feature type="transmembrane region" description="Helical" evidence="6">
    <location>
        <begin position="809"/>
        <end position="829"/>
    </location>
</feature>
<dbReference type="SFLD" id="SFLDS00003">
    <property type="entry name" value="Haloacid_Dehalogenase"/>
    <property type="match status" value="1"/>
</dbReference>
<evidence type="ECO:0000313" key="8">
    <source>
        <dbReference type="EMBL" id="GAA4920360.1"/>
    </source>
</evidence>
<evidence type="ECO:0000256" key="1">
    <source>
        <dbReference type="ARBA" id="ARBA00004651"/>
    </source>
</evidence>
<dbReference type="Pfam" id="PF00122">
    <property type="entry name" value="E1-E2_ATPase"/>
    <property type="match status" value="1"/>
</dbReference>
<keyword evidence="4 6" id="KW-1133">Transmembrane helix</keyword>
<evidence type="ECO:0000256" key="4">
    <source>
        <dbReference type="ARBA" id="ARBA00022989"/>
    </source>
</evidence>
<dbReference type="Gene3D" id="3.40.1110.10">
    <property type="entry name" value="Calcium-transporting ATPase, cytoplasmic domain N"/>
    <property type="match status" value="1"/>
</dbReference>
<dbReference type="SUPFAM" id="SSF81665">
    <property type="entry name" value="Calcium ATPase, transmembrane domain M"/>
    <property type="match status" value="1"/>
</dbReference>
<sequence length="875" mass="93673">MPTEMTETRDPADLRSAVDPEVLEVRGLTSVQVAERQRLALANVQPHTTSRSIAEILRTHLMTLFNLIIGVCAVVIILLGRWLDLLFAVAAVGNVIIGLIQEYSAKRKLDAIALLHQDNIRVLRDGMVLLVHREQVVLDDVVELRRGDQVPADGVVLSSDALDIDESMLTGEAVPVSKHRGDQVLSGTAVLSGTGRFQVTAVGEKAHAVKLAAEAKKYLKINSEIRRALEKIAFWLSLALLPITAVVFNGQMQAHGGWAAAWESTAWREAMVTAVSSVTAMVPAGLALMTTIAFAVAAVKLAQNQVLIQEQPAVEILARVDVVCFDKTGTLTDGTIAFHGASLLDEEGIPLRWERGAAGTAVEGTAETAALGRAMQGDTALAGTRPWQQVLAHFGADELANPTAAALNVPFTALPRHRPVAHVQFSSMRRWSSVSFADDAGELAGHWVLGAPEILRSPAAAPDVNVARLLSHTDAIAAQGLRALVLCWAPLRPAGDPGDLKTTVSGSGKSADQAPERLPAQMRPATLLTFKENVRRDAAETLEFFREQNVALKVISGDNPHTVAAVARDVGMVFDDDGVDASQLPDSEEALRSAVSTHTVFGRVTPEQKSAMVKALQANGHVVAMTGDGINDALAVKNADLGIAMGNGAPATKAVSRMVLLDGKFSRLPGVLAEGRKVIANTERLAHLFLTKTAYAIILGMFFALAFWQFPFLPRQFSTVDFLMIGCPAFFLAIMPNTQRYRGGFLKRSALFSLPPSLAICAALIAVSAFGRHFQEEASEIQTASFICLALVGLWVLNTALRPLTGVRIVLIAGMYLLLTAVLLVPISQQYHLFTLPSAELLAAAFVASLVGCGLVEVGHRGYVALVEKRYDDAS</sequence>
<dbReference type="SUPFAM" id="SSF81653">
    <property type="entry name" value="Calcium ATPase, transduction domain A"/>
    <property type="match status" value="1"/>
</dbReference>
<keyword evidence="9" id="KW-1185">Reference proteome</keyword>
<dbReference type="InterPro" id="IPR023299">
    <property type="entry name" value="ATPase_P-typ_cyto_dom_N"/>
</dbReference>
<dbReference type="InterPro" id="IPR023214">
    <property type="entry name" value="HAD_sf"/>
</dbReference>
<proteinExistence type="predicted"/>
<dbReference type="InterPro" id="IPR036412">
    <property type="entry name" value="HAD-like_sf"/>
</dbReference>
<evidence type="ECO:0000256" key="3">
    <source>
        <dbReference type="ARBA" id="ARBA00022967"/>
    </source>
</evidence>
<dbReference type="Pfam" id="PF00702">
    <property type="entry name" value="Hydrolase"/>
    <property type="match status" value="1"/>
</dbReference>
<feature type="domain" description="P-type ATPase A" evidence="7">
    <location>
        <begin position="116"/>
        <end position="213"/>
    </location>
</feature>
<dbReference type="Gene3D" id="1.20.1110.10">
    <property type="entry name" value="Calcium-transporting ATPase, transmembrane domain"/>
    <property type="match status" value="1"/>
</dbReference>
<dbReference type="SFLD" id="SFLDG00002">
    <property type="entry name" value="C1.7:_P-type_atpase_like"/>
    <property type="match status" value="1"/>
</dbReference>
<reference evidence="9" key="1">
    <citation type="journal article" date="2019" name="Int. J. Syst. Evol. Microbiol.">
        <title>The Global Catalogue of Microorganisms (GCM) 10K type strain sequencing project: providing services to taxonomists for standard genome sequencing and annotation.</title>
        <authorList>
            <consortium name="The Broad Institute Genomics Platform"/>
            <consortium name="The Broad Institute Genome Sequencing Center for Infectious Disease"/>
            <person name="Wu L."/>
            <person name="Ma J."/>
        </authorList>
    </citation>
    <scope>NUCLEOTIDE SEQUENCE [LARGE SCALE GENOMIC DNA]</scope>
    <source>
        <strain evidence="9">JCM 19129</strain>
    </source>
</reference>
<gene>
    <name evidence="8" type="ORF">GCM10025790_15490</name>
</gene>
<dbReference type="PRINTS" id="PR00119">
    <property type="entry name" value="CATATPASE"/>
</dbReference>
<keyword evidence="3" id="KW-1278">Translocase</keyword>
<comment type="subcellular location">
    <subcellularLocation>
        <location evidence="1">Cell membrane</location>
        <topology evidence="1">Multi-pass membrane protein</topology>
    </subcellularLocation>
</comment>
<keyword evidence="2 6" id="KW-0812">Transmembrane</keyword>
<evidence type="ECO:0000313" key="9">
    <source>
        <dbReference type="Proteomes" id="UP001500368"/>
    </source>
</evidence>
<protein>
    <submittedName>
        <fullName evidence="8">HAD-IC family P-type ATPase</fullName>
    </submittedName>
</protein>
<feature type="transmembrane region" description="Helical" evidence="6">
    <location>
        <begin position="61"/>
        <end position="79"/>
    </location>
</feature>
<dbReference type="InterPro" id="IPR044492">
    <property type="entry name" value="P_typ_ATPase_HD_dom"/>
</dbReference>
<feature type="transmembrane region" description="Helical" evidence="6">
    <location>
        <begin position="841"/>
        <end position="860"/>
    </location>
</feature>
<dbReference type="InterPro" id="IPR008250">
    <property type="entry name" value="ATPase_P-typ_transduc_dom_A_sf"/>
</dbReference>
<comment type="caution">
    <text evidence="8">The sequence shown here is derived from an EMBL/GenBank/DDBJ whole genome shotgun (WGS) entry which is preliminary data.</text>
</comment>
<dbReference type="SFLD" id="SFLDF00027">
    <property type="entry name" value="p-type_atpase"/>
    <property type="match status" value="1"/>
</dbReference>
<organism evidence="8 9">
    <name type="scientific">Nesterenkonia rhizosphaerae</name>
    <dbReference type="NCBI Taxonomy" id="1348272"/>
    <lineage>
        <taxon>Bacteria</taxon>
        <taxon>Bacillati</taxon>
        <taxon>Actinomycetota</taxon>
        <taxon>Actinomycetes</taxon>
        <taxon>Micrococcales</taxon>
        <taxon>Micrococcaceae</taxon>
        <taxon>Nesterenkonia</taxon>
    </lineage>
</organism>
<feature type="transmembrane region" description="Helical" evidence="6">
    <location>
        <begin position="720"/>
        <end position="738"/>
    </location>
</feature>
<feature type="transmembrane region" description="Helical" evidence="6">
    <location>
        <begin position="685"/>
        <end position="708"/>
    </location>
</feature>
<evidence type="ECO:0000256" key="5">
    <source>
        <dbReference type="ARBA" id="ARBA00023136"/>
    </source>
</evidence>
<accession>A0ABP9G3A6</accession>
<dbReference type="Gene3D" id="2.70.150.10">
    <property type="entry name" value="Calcium-transporting ATPase, cytoplasmic transduction domain A"/>
    <property type="match status" value="1"/>
</dbReference>
<feature type="transmembrane region" description="Helical" evidence="6">
    <location>
        <begin position="85"/>
        <end position="105"/>
    </location>
</feature>
<dbReference type="PROSITE" id="PS00154">
    <property type="entry name" value="ATPASE_E1_E2"/>
    <property type="match status" value="1"/>
</dbReference>
<keyword evidence="5 6" id="KW-0472">Membrane</keyword>
<evidence type="ECO:0000259" key="7">
    <source>
        <dbReference type="Pfam" id="PF00122"/>
    </source>
</evidence>
<dbReference type="InterPro" id="IPR023298">
    <property type="entry name" value="ATPase_P-typ_TM_dom_sf"/>
</dbReference>
<dbReference type="Proteomes" id="UP001500368">
    <property type="component" value="Unassembled WGS sequence"/>
</dbReference>
<dbReference type="NCBIfam" id="TIGR01494">
    <property type="entry name" value="ATPase_P-type"/>
    <property type="match status" value="2"/>
</dbReference>
<dbReference type="RefSeq" id="WP_345477486.1">
    <property type="nucleotide sequence ID" value="NZ_BAABLW010000007.1"/>
</dbReference>
<feature type="transmembrane region" description="Helical" evidence="6">
    <location>
        <begin position="781"/>
        <end position="797"/>
    </location>
</feature>
<dbReference type="InterPro" id="IPR001757">
    <property type="entry name" value="P_typ_ATPase"/>
</dbReference>
<dbReference type="InterPro" id="IPR018303">
    <property type="entry name" value="ATPase_P-typ_P_site"/>
</dbReference>
<dbReference type="SUPFAM" id="SSF56784">
    <property type="entry name" value="HAD-like"/>
    <property type="match status" value="1"/>
</dbReference>
<dbReference type="InterPro" id="IPR059000">
    <property type="entry name" value="ATPase_P-type_domA"/>
</dbReference>
<evidence type="ECO:0000256" key="2">
    <source>
        <dbReference type="ARBA" id="ARBA00022692"/>
    </source>
</evidence>
<dbReference type="PANTHER" id="PTHR42861">
    <property type="entry name" value="CALCIUM-TRANSPORTING ATPASE"/>
    <property type="match status" value="1"/>
</dbReference>
<feature type="transmembrane region" description="Helical" evidence="6">
    <location>
        <begin position="270"/>
        <end position="299"/>
    </location>
</feature>